<accession>A0A3M0KYE7</accession>
<protein>
    <submittedName>
        <fullName evidence="2">Uncharacterized protein</fullName>
    </submittedName>
</protein>
<proteinExistence type="predicted"/>
<feature type="compositionally biased region" description="Basic residues" evidence="1">
    <location>
        <begin position="11"/>
        <end position="23"/>
    </location>
</feature>
<reference evidence="2 3" key="1">
    <citation type="submission" date="2018-07" db="EMBL/GenBank/DDBJ databases">
        <title>A high quality draft genome assembly of the barn swallow (H. rustica rustica).</title>
        <authorList>
            <person name="Formenti G."/>
            <person name="Chiara M."/>
            <person name="Poveda L."/>
            <person name="Francoijs K.-J."/>
            <person name="Bonisoli-Alquati A."/>
            <person name="Canova L."/>
            <person name="Gianfranceschi L."/>
            <person name="Horner D.S."/>
            <person name="Saino N."/>
        </authorList>
    </citation>
    <scope>NUCLEOTIDE SEQUENCE [LARGE SCALE GENOMIC DNA]</scope>
    <source>
        <strain evidence="2">Chelidonia</strain>
        <tissue evidence="2">Blood</tissue>
    </source>
</reference>
<sequence>MKSAAWETNPPKKRNKIRYRTKNRGQVEGIGAIQPQEETTERRPHQCLSVSAERDQRMDQALLSGAQELDKKQGAETDIYEVPPEHEEELLHYAVTEHWNRSPREGVESPSLQIAQNYLDAIL</sequence>
<gene>
    <name evidence="2" type="ORF">DUI87_11272</name>
</gene>
<evidence type="ECO:0000313" key="2">
    <source>
        <dbReference type="EMBL" id="RMC12137.1"/>
    </source>
</evidence>
<dbReference type="EMBL" id="QRBI01000107">
    <property type="protein sequence ID" value="RMC12137.1"/>
    <property type="molecule type" value="Genomic_DNA"/>
</dbReference>
<organism evidence="2 3">
    <name type="scientific">Hirundo rustica rustica</name>
    <dbReference type="NCBI Taxonomy" id="333673"/>
    <lineage>
        <taxon>Eukaryota</taxon>
        <taxon>Metazoa</taxon>
        <taxon>Chordata</taxon>
        <taxon>Craniata</taxon>
        <taxon>Vertebrata</taxon>
        <taxon>Euteleostomi</taxon>
        <taxon>Archelosauria</taxon>
        <taxon>Archosauria</taxon>
        <taxon>Dinosauria</taxon>
        <taxon>Saurischia</taxon>
        <taxon>Theropoda</taxon>
        <taxon>Coelurosauria</taxon>
        <taxon>Aves</taxon>
        <taxon>Neognathae</taxon>
        <taxon>Neoaves</taxon>
        <taxon>Telluraves</taxon>
        <taxon>Australaves</taxon>
        <taxon>Passeriformes</taxon>
        <taxon>Sylvioidea</taxon>
        <taxon>Hirundinidae</taxon>
        <taxon>Hirundo</taxon>
    </lineage>
</organism>
<evidence type="ECO:0000256" key="1">
    <source>
        <dbReference type="SAM" id="MobiDB-lite"/>
    </source>
</evidence>
<feature type="region of interest" description="Disordered" evidence="1">
    <location>
        <begin position="1"/>
        <end position="45"/>
    </location>
</feature>
<dbReference type="Proteomes" id="UP000269221">
    <property type="component" value="Unassembled WGS sequence"/>
</dbReference>
<name>A0A3M0KYE7_HIRRU</name>
<keyword evidence="3" id="KW-1185">Reference proteome</keyword>
<comment type="caution">
    <text evidence="2">The sequence shown here is derived from an EMBL/GenBank/DDBJ whole genome shotgun (WGS) entry which is preliminary data.</text>
</comment>
<dbReference type="AlphaFoldDB" id="A0A3M0KYE7"/>
<evidence type="ECO:0000313" key="3">
    <source>
        <dbReference type="Proteomes" id="UP000269221"/>
    </source>
</evidence>